<proteinExistence type="predicted"/>
<dbReference type="RefSeq" id="WP_130553013.1">
    <property type="nucleotide sequence ID" value="NZ_SHMC01000011.1"/>
</dbReference>
<reference evidence="2 3" key="1">
    <citation type="submission" date="2019-02" db="EMBL/GenBank/DDBJ databases">
        <title>WGS of Pseudoxanthomonas species novum from clinical isolates.</title>
        <authorList>
            <person name="Bernier A.-M."/>
            <person name="Bernard K."/>
            <person name="Vachon A."/>
        </authorList>
    </citation>
    <scope>NUCLEOTIDE SEQUENCE [LARGE SCALE GENOMIC DNA]</scope>
    <source>
        <strain evidence="2 3">NML171200</strain>
    </source>
</reference>
<feature type="domain" description="SnoaL-like" evidence="1">
    <location>
        <begin position="9"/>
        <end position="97"/>
    </location>
</feature>
<evidence type="ECO:0000313" key="3">
    <source>
        <dbReference type="Proteomes" id="UP000292627"/>
    </source>
</evidence>
<name>A0A4Q8L4A8_9GAMM</name>
<evidence type="ECO:0000313" key="2">
    <source>
        <dbReference type="EMBL" id="TAA20118.1"/>
    </source>
</evidence>
<comment type="caution">
    <text evidence="2">The sequence shown here is derived from an EMBL/GenBank/DDBJ whole genome shotgun (WGS) entry which is preliminary data.</text>
</comment>
<organism evidence="2 3">
    <name type="scientific">Pseudoxanthomonas winnipegensis</name>
    <dbReference type="NCBI Taxonomy" id="2480810"/>
    <lineage>
        <taxon>Bacteria</taxon>
        <taxon>Pseudomonadati</taxon>
        <taxon>Pseudomonadota</taxon>
        <taxon>Gammaproteobacteria</taxon>
        <taxon>Lysobacterales</taxon>
        <taxon>Lysobacteraceae</taxon>
        <taxon>Pseudoxanthomonas</taxon>
    </lineage>
</organism>
<evidence type="ECO:0000259" key="1">
    <source>
        <dbReference type="Pfam" id="PF12680"/>
    </source>
</evidence>
<gene>
    <name evidence="2" type="ORF">EA660_18980</name>
</gene>
<dbReference type="InterPro" id="IPR032710">
    <property type="entry name" value="NTF2-like_dom_sf"/>
</dbReference>
<dbReference type="EMBL" id="SHMC01000011">
    <property type="protein sequence ID" value="TAA20118.1"/>
    <property type="molecule type" value="Genomic_DNA"/>
</dbReference>
<dbReference type="AlphaFoldDB" id="A0A4Q8L4A8"/>
<protein>
    <recommendedName>
        <fullName evidence="1">SnoaL-like domain-containing protein</fullName>
    </recommendedName>
</protein>
<sequence>MRNNIDRLREAHAAWNDRQWDDYADLLAERMASHDIGASQVSGKPAHLEAEQCFCRLYPDARFHIAPYVSVFASGDGRRVASVVRLTATLRPFPARRVAGHEAAPLPPHIDVLVVSLCAWTSGAISEQYRSWPLPELHLPR</sequence>
<dbReference type="SUPFAM" id="SSF54427">
    <property type="entry name" value="NTF2-like"/>
    <property type="match status" value="1"/>
</dbReference>
<dbReference type="Proteomes" id="UP000292627">
    <property type="component" value="Unassembled WGS sequence"/>
</dbReference>
<dbReference type="InterPro" id="IPR037401">
    <property type="entry name" value="SnoaL-like"/>
</dbReference>
<dbReference type="Gene3D" id="3.10.450.50">
    <property type="match status" value="1"/>
</dbReference>
<accession>A0A4Q8L4A8</accession>
<dbReference type="Pfam" id="PF12680">
    <property type="entry name" value="SnoaL_2"/>
    <property type="match status" value="1"/>
</dbReference>